<dbReference type="PANTHER" id="PTHR12157:SF18">
    <property type="entry name" value="REGULATING SYNAPTIC MEMBRANE EXOCYTOSIS PROTEIN 1"/>
    <property type="match status" value="1"/>
</dbReference>
<proteinExistence type="predicted"/>
<feature type="compositionally biased region" description="Basic residues" evidence="1">
    <location>
        <begin position="390"/>
        <end position="402"/>
    </location>
</feature>
<dbReference type="EMBL" id="BFAA01015146">
    <property type="protein sequence ID" value="GCB75852.1"/>
    <property type="molecule type" value="Genomic_DNA"/>
</dbReference>
<comment type="caution">
    <text evidence="2">The sequence shown here is derived from an EMBL/GenBank/DDBJ whole genome shotgun (WGS) entry which is preliminary data.</text>
</comment>
<dbReference type="GO" id="GO:0042734">
    <property type="term" value="C:presynaptic membrane"/>
    <property type="evidence" value="ECO:0007669"/>
    <property type="project" value="TreeGrafter"/>
</dbReference>
<gene>
    <name evidence="2" type="ORF">scyTo_0019815</name>
</gene>
<feature type="compositionally biased region" description="Basic and acidic residues" evidence="1">
    <location>
        <begin position="91"/>
        <end position="104"/>
    </location>
</feature>
<dbReference type="GO" id="GO:0048788">
    <property type="term" value="C:cytoskeleton of presynaptic active zone"/>
    <property type="evidence" value="ECO:0007669"/>
    <property type="project" value="TreeGrafter"/>
</dbReference>
<dbReference type="Proteomes" id="UP000288216">
    <property type="component" value="Unassembled WGS sequence"/>
</dbReference>
<feature type="compositionally biased region" description="Polar residues" evidence="1">
    <location>
        <begin position="105"/>
        <end position="119"/>
    </location>
</feature>
<name>A0A401PRV7_SCYTO</name>
<dbReference type="InterPro" id="IPR013083">
    <property type="entry name" value="Znf_RING/FYVE/PHD"/>
</dbReference>
<dbReference type="STRING" id="75743.A0A401PRV7"/>
<dbReference type="GO" id="GO:0050806">
    <property type="term" value="P:positive regulation of synaptic transmission"/>
    <property type="evidence" value="ECO:0007669"/>
    <property type="project" value="TreeGrafter"/>
</dbReference>
<sequence>MWTVSVDGECVDGECVDGIHLSEQLLTLTTIVKEREISVFHDGVMWVCNLCRKQQEILTKSGAWFFGSGTSQPPNQDGALSDTATGTVSDAPREKKARLQERSRSQTPLSTAVATQETTPPDKTRVSELTRQEMGFEQKQSSARSRSEPPRDRKKSSSVSELNGKGQRGERKRVPKASLQQGQRSADEREHRERRESRRLEKGRSQGYQDADENLEVDKVPDEEKQRIEEEYQNRYKSDPNLARYPIKPQPDEQQMRINAKVSRARHERRHSDVSLSHTEFEEGQGAEDLLSRRTQQQRIEERKSPVEKTADGQMAVSRQQHLNGQSPPPSRRSPVPAEHFEVKDYDTYQKHLDPSSAAVRTKRERNETMLRNDSLSSDQSESIRPPPPKPHRMKKVGKKRQMSVSSSEEEGASTPEYTSCEDVEIESESVSEKGEHFHFLFH</sequence>
<dbReference type="Gene3D" id="3.30.40.10">
    <property type="entry name" value="Zinc/RING finger domain, C3HC4 (zinc finger)"/>
    <property type="match status" value="1"/>
</dbReference>
<feature type="compositionally biased region" description="Basic and acidic residues" evidence="1">
    <location>
        <begin position="339"/>
        <end position="354"/>
    </location>
</feature>
<feature type="compositionally biased region" description="Basic and acidic residues" evidence="1">
    <location>
        <begin position="299"/>
        <end position="311"/>
    </location>
</feature>
<feature type="compositionally biased region" description="Basic and acidic residues" evidence="1">
    <location>
        <begin position="120"/>
        <end position="136"/>
    </location>
</feature>
<dbReference type="GO" id="GO:0048791">
    <property type="term" value="P:calcium ion-regulated exocytosis of neurotransmitter"/>
    <property type="evidence" value="ECO:0007669"/>
    <property type="project" value="TreeGrafter"/>
</dbReference>
<accession>A0A401PRV7</accession>
<dbReference type="GO" id="GO:0031267">
    <property type="term" value="F:small GTPase binding"/>
    <property type="evidence" value="ECO:0007669"/>
    <property type="project" value="InterPro"/>
</dbReference>
<dbReference type="InterPro" id="IPR011011">
    <property type="entry name" value="Znf_FYVE_PHD"/>
</dbReference>
<dbReference type="SUPFAM" id="SSF57903">
    <property type="entry name" value="FYVE/PHD zinc finger"/>
    <property type="match status" value="1"/>
</dbReference>
<feature type="compositionally biased region" description="Basic and acidic residues" evidence="1">
    <location>
        <begin position="216"/>
        <end position="238"/>
    </location>
</feature>
<dbReference type="GO" id="GO:0044325">
    <property type="term" value="F:transmembrane transporter binding"/>
    <property type="evidence" value="ECO:0007669"/>
    <property type="project" value="TreeGrafter"/>
</dbReference>
<feature type="compositionally biased region" description="Polar residues" evidence="1">
    <location>
        <begin position="372"/>
        <end position="383"/>
    </location>
</feature>
<dbReference type="InterPro" id="IPR039032">
    <property type="entry name" value="Rim-like"/>
</dbReference>
<evidence type="ECO:0000313" key="3">
    <source>
        <dbReference type="Proteomes" id="UP000288216"/>
    </source>
</evidence>
<dbReference type="AlphaFoldDB" id="A0A401PRV7"/>
<feature type="compositionally biased region" description="Basic and acidic residues" evidence="1">
    <location>
        <begin position="431"/>
        <end position="443"/>
    </location>
</feature>
<dbReference type="GO" id="GO:0048167">
    <property type="term" value="P:regulation of synaptic plasticity"/>
    <property type="evidence" value="ECO:0007669"/>
    <property type="project" value="TreeGrafter"/>
</dbReference>
<feature type="compositionally biased region" description="Basic and acidic residues" evidence="1">
    <location>
        <begin position="185"/>
        <end position="204"/>
    </location>
</feature>
<dbReference type="GO" id="GO:0042391">
    <property type="term" value="P:regulation of membrane potential"/>
    <property type="evidence" value="ECO:0007669"/>
    <property type="project" value="TreeGrafter"/>
</dbReference>
<evidence type="ECO:0000256" key="1">
    <source>
        <dbReference type="SAM" id="MobiDB-lite"/>
    </source>
</evidence>
<protein>
    <submittedName>
        <fullName evidence="2">Uncharacterized protein</fullName>
    </submittedName>
</protein>
<feature type="compositionally biased region" description="Acidic residues" evidence="1">
    <location>
        <begin position="420"/>
        <end position="430"/>
    </location>
</feature>
<dbReference type="PANTHER" id="PTHR12157">
    <property type="entry name" value="REGULATING SYNAPTIC MEMBRANE EXOCYTOSIS PROTEIN"/>
    <property type="match status" value="1"/>
</dbReference>
<reference evidence="2 3" key="1">
    <citation type="journal article" date="2018" name="Nat. Ecol. Evol.">
        <title>Shark genomes provide insights into elasmobranch evolution and the origin of vertebrates.</title>
        <authorList>
            <person name="Hara Y"/>
            <person name="Yamaguchi K"/>
            <person name="Onimaru K"/>
            <person name="Kadota M"/>
            <person name="Koyanagi M"/>
            <person name="Keeley SD"/>
            <person name="Tatsumi K"/>
            <person name="Tanaka K"/>
            <person name="Motone F"/>
            <person name="Kageyama Y"/>
            <person name="Nozu R"/>
            <person name="Adachi N"/>
            <person name="Nishimura O"/>
            <person name="Nakagawa R"/>
            <person name="Tanegashima C"/>
            <person name="Kiyatake I"/>
            <person name="Matsumoto R"/>
            <person name="Murakumo K"/>
            <person name="Nishida K"/>
            <person name="Terakita A"/>
            <person name="Kuratani S"/>
            <person name="Sato K"/>
            <person name="Hyodo S Kuraku.S."/>
        </authorList>
    </citation>
    <scope>NUCLEOTIDE SEQUENCE [LARGE SCALE GENOMIC DNA]</scope>
</reference>
<organism evidence="2 3">
    <name type="scientific">Scyliorhinus torazame</name>
    <name type="common">Cloudy catshark</name>
    <name type="synonym">Catulus torazame</name>
    <dbReference type="NCBI Taxonomy" id="75743"/>
    <lineage>
        <taxon>Eukaryota</taxon>
        <taxon>Metazoa</taxon>
        <taxon>Chordata</taxon>
        <taxon>Craniata</taxon>
        <taxon>Vertebrata</taxon>
        <taxon>Chondrichthyes</taxon>
        <taxon>Elasmobranchii</taxon>
        <taxon>Galeomorphii</taxon>
        <taxon>Galeoidea</taxon>
        <taxon>Carcharhiniformes</taxon>
        <taxon>Scyliorhinidae</taxon>
        <taxon>Scyliorhinus</taxon>
    </lineage>
</organism>
<dbReference type="OrthoDB" id="420032at2759"/>
<keyword evidence="3" id="KW-1185">Reference proteome</keyword>
<feature type="compositionally biased region" description="Polar residues" evidence="1">
    <location>
        <begin position="317"/>
        <end position="326"/>
    </location>
</feature>
<dbReference type="GO" id="GO:2000300">
    <property type="term" value="P:regulation of synaptic vesicle exocytosis"/>
    <property type="evidence" value="ECO:0007669"/>
    <property type="project" value="TreeGrafter"/>
</dbReference>
<feature type="region of interest" description="Disordered" evidence="1">
    <location>
        <begin position="68"/>
        <end position="443"/>
    </location>
</feature>
<evidence type="ECO:0000313" key="2">
    <source>
        <dbReference type="EMBL" id="GCB75852.1"/>
    </source>
</evidence>